<evidence type="ECO:0000313" key="2">
    <source>
        <dbReference type="EMBL" id="OFJ47158.1"/>
    </source>
</evidence>
<feature type="domain" description="ChrR-like cupin" evidence="1">
    <location>
        <begin position="10"/>
        <end position="111"/>
    </location>
</feature>
<sequence length="219" mass="24559">MLIHADHTIRALVHAQDLPWVASPQAGVERRMLARIGDEVAQATSIVRYAKGSMFPAHTHDMGEEYLVLDGVFQDEMGDHPVGRYVRNPPGSRHTPGSQAGTVIFVKLRQFHAHDRQFVEVDLGRAPQHGDAQRPGVLVQDLHHDARESVTAQYWQGGQTWQETFPYGAELLVLQGQVREGADTLRAWSWLRLPAGARLDARIVSETATLWVKRHLTKT</sequence>
<dbReference type="InterPro" id="IPR014710">
    <property type="entry name" value="RmlC-like_jellyroll"/>
</dbReference>
<dbReference type="Pfam" id="PF12973">
    <property type="entry name" value="Cupin_7"/>
    <property type="match status" value="1"/>
</dbReference>
<evidence type="ECO:0000259" key="1">
    <source>
        <dbReference type="Pfam" id="PF12973"/>
    </source>
</evidence>
<comment type="caution">
    <text evidence="2">The sequence shown here is derived from an EMBL/GenBank/DDBJ whole genome shotgun (WGS) entry which is preliminary data.</text>
</comment>
<dbReference type="Proteomes" id="UP000092634">
    <property type="component" value="Unassembled WGS sequence"/>
</dbReference>
<evidence type="ECO:0000313" key="3">
    <source>
        <dbReference type="Proteomes" id="UP000092634"/>
    </source>
</evidence>
<dbReference type="CDD" id="cd20303">
    <property type="entry name" value="cupin_ChrR_1"/>
    <property type="match status" value="1"/>
</dbReference>
<proteinExistence type="predicted"/>
<dbReference type="InterPro" id="IPR011051">
    <property type="entry name" value="RmlC_Cupin_sf"/>
</dbReference>
<dbReference type="Gene3D" id="2.60.120.10">
    <property type="entry name" value="Jelly Rolls"/>
    <property type="match status" value="1"/>
</dbReference>
<gene>
    <name evidence="2" type="ORF">BA896_022310</name>
</gene>
<name>A0A1E8PLJ2_9BURK</name>
<dbReference type="AlphaFoldDB" id="A0A1E8PLJ2"/>
<organism evidence="2 3">
    <name type="scientific">Janthinobacterium lividum</name>
    <dbReference type="NCBI Taxonomy" id="29581"/>
    <lineage>
        <taxon>Bacteria</taxon>
        <taxon>Pseudomonadati</taxon>
        <taxon>Pseudomonadota</taxon>
        <taxon>Betaproteobacteria</taxon>
        <taxon>Burkholderiales</taxon>
        <taxon>Oxalobacteraceae</taxon>
        <taxon>Janthinobacterium</taxon>
    </lineage>
</organism>
<protein>
    <recommendedName>
        <fullName evidence="1">ChrR-like cupin domain-containing protein</fullName>
    </recommendedName>
</protein>
<dbReference type="InterPro" id="IPR025979">
    <property type="entry name" value="ChrR-like_cupin_dom"/>
</dbReference>
<dbReference type="EMBL" id="MAQB02000008">
    <property type="protein sequence ID" value="OFJ47158.1"/>
    <property type="molecule type" value="Genomic_DNA"/>
</dbReference>
<dbReference type="SUPFAM" id="SSF51182">
    <property type="entry name" value="RmlC-like cupins"/>
    <property type="match status" value="2"/>
</dbReference>
<accession>A0A1E8PLJ2</accession>
<reference evidence="2 3" key="1">
    <citation type="submission" date="2016-10" db="EMBL/GenBank/DDBJ databases">
        <title>Updated version of Genome Assembly of Janthinobacterium lividum ERGS5:01.</title>
        <authorList>
            <person name="Kumar R."/>
            <person name="Acharya V."/>
            <person name="Singh D."/>
        </authorList>
    </citation>
    <scope>NUCLEOTIDE SEQUENCE [LARGE SCALE GENOMIC DNA]</scope>
    <source>
        <strain evidence="2 3">ERGS5:01</strain>
    </source>
</reference>